<keyword evidence="1" id="KW-0808">Transferase</keyword>
<dbReference type="CDD" id="cd02440">
    <property type="entry name" value="AdoMet_MTases"/>
    <property type="match status" value="1"/>
</dbReference>
<comment type="caution">
    <text evidence="1">The sequence shown here is derived from an EMBL/GenBank/DDBJ whole genome shotgun (WGS) entry which is preliminary data.</text>
</comment>
<gene>
    <name evidence="1" type="ORF">DY251_07435</name>
</gene>
<proteinExistence type="predicted"/>
<dbReference type="InterPro" id="IPR029063">
    <property type="entry name" value="SAM-dependent_MTases_sf"/>
</dbReference>
<reference evidence="2" key="1">
    <citation type="submission" date="2018-08" db="EMBL/GenBank/DDBJ databases">
        <authorList>
            <person name="Im W.T."/>
        </authorList>
    </citation>
    <scope>NUCLEOTIDE SEQUENCE [LARGE SCALE GENOMIC DNA]</scope>
    <source>
        <strain evidence="2">LA-28</strain>
    </source>
</reference>
<name>A0A371XGD8_9HYPH</name>
<dbReference type="Gene3D" id="3.40.50.150">
    <property type="entry name" value="Vaccinia Virus protein VP39"/>
    <property type="match status" value="1"/>
</dbReference>
<dbReference type="AlphaFoldDB" id="A0A371XGD8"/>
<dbReference type="GO" id="GO:0032259">
    <property type="term" value="P:methylation"/>
    <property type="evidence" value="ECO:0007669"/>
    <property type="project" value="UniProtKB-KW"/>
</dbReference>
<dbReference type="EMBL" id="QURN01000005">
    <property type="protein sequence ID" value="RFC68104.1"/>
    <property type="molecule type" value="Genomic_DNA"/>
</dbReference>
<keyword evidence="2" id="KW-1185">Reference proteome</keyword>
<evidence type="ECO:0000313" key="1">
    <source>
        <dbReference type="EMBL" id="RFC68104.1"/>
    </source>
</evidence>
<evidence type="ECO:0000313" key="2">
    <source>
        <dbReference type="Proteomes" id="UP000262379"/>
    </source>
</evidence>
<protein>
    <submittedName>
        <fullName evidence="1">Class I SAM-dependent methyltransferase</fullName>
    </submittedName>
</protein>
<organism evidence="1 2">
    <name type="scientific">Mesorhizobium denitrificans</name>
    <dbReference type="NCBI Taxonomy" id="2294114"/>
    <lineage>
        <taxon>Bacteria</taxon>
        <taxon>Pseudomonadati</taxon>
        <taxon>Pseudomonadota</taxon>
        <taxon>Alphaproteobacteria</taxon>
        <taxon>Hyphomicrobiales</taxon>
        <taxon>Phyllobacteriaceae</taxon>
        <taxon>Mesorhizobium</taxon>
    </lineage>
</organism>
<dbReference type="Proteomes" id="UP000262379">
    <property type="component" value="Unassembled WGS sequence"/>
</dbReference>
<accession>A0A371XGD8</accession>
<dbReference type="SUPFAM" id="SSF53335">
    <property type="entry name" value="S-adenosyl-L-methionine-dependent methyltransferases"/>
    <property type="match status" value="1"/>
</dbReference>
<keyword evidence="1" id="KW-0489">Methyltransferase</keyword>
<sequence length="218" mass="25382">MIRESAIRDLTINRFRMARGKILARQISRLREKLGRNITILDIGGRPDYWYNVNLDGVGVLHVLNNDPSELRRPVPSNVFEFASGDARDLSAYSDKSFDLVHSNSVIEHVGDWPDMFAMAKEARRVGSSGWVQTPAWEFPIEPHFQLPFVHWFSKPVRHKALSVWPCYRRLSLEEKRSHIDEINLVSYRQFSELFPNCEIFIERLLLAKSYVARWGVL</sequence>
<dbReference type="Pfam" id="PF13489">
    <property type="entry name" value="Methyltransf_23"/>
    <property type="match status" value="1"/>
</dbReference>
<dbReference type="GO" id="GO:0008168">
    <property type="term" value="F:methyltransferase activity"/>
    <property type="evidence" value="ECO:0007669"/>
    <property type="project" value="UniProtKB-KW"/>
</dbReference>